<dbReference type="Proteomes" id="UP000522081">
    <property type="component" value="Unassembled WGS sequence"/>
</dbReference>
<gene>
    <name evidence="2" type="ORF">FHS75_000731</name>
</gene>
<dbReference type="EMBL" id="JACBZF010000001">
    <property type="protein sequence ID" value="NYH94426.1"/>
    <property type="molecule type" value="Genomic_DNA"/>
</dbReference>
<dbReference type="GO" id="GO:0005524">
    <property type="term" value="F:ATP binding"/>
    <property type="evidence" value="ECO:0007669"/>
    <property type="project" value="InterPro"/>
</dbReference>
<evidence type="ECO:0000313" key="2">
    <source>
        <dbReference type="EMBL" id="NYH94426.1"/>
    </source>
</evidence>
<dbReference type="AlphaFoldDB" id="A0A7Y9XWK8"/>
<evidence type="ECO:0000313" key="3">
    <source>
        <dbReference type="Proteomes" id="UP000522081"/>
    </source>
</evidence>
<dbReference type="RefSeq" id="WP_179406344.1">
    <property type="nucleotide sequence ID" value="NZ_BMGF01000001.1"/>
</dbReference>
<dbReference type="InterPro" id="IPR011104">
    <property type="entry name" value="Hpr_kin/Pase_C"/>
</dbReference>
<keyword evidence="2" id="KW-0808">Transferase</keyword>
<protein>
    <submittedName>
        <fullName evidence="2">Serine kinase of HPr protein (Carbohydrate metabolism regulator)</fullName>
    </submittedName>
</protein>
<dbReference type="Pfam" id="PF07475">
    <property type="entry name" value="Hpr_kinase_C"/>
    <property type="match status" value="1"/>
</dbReference>
<proteinExistence type="predicted"/>
<keyword evidence="2" id="KW-0418">Kinase</keyword>
<reference evidence="2 3" key="1">
    <citation type="submission" date="2020-07" db="EMBL/GenBank/DDBJ databases">
        <title>Genomic Encyclopedia of Type Strains, Phase IV (KMG-IV): sequencing the most valuable type-strain genomes for metagenomic binning, comparative biology and taxonomic classification.</title>
        <authorList>
            <person name="Goeker M."/>
        </authorList>
    </citation>
    <scope>NUCLEOTIDE SEQUENCE [LARGE SCALE GENOMIC DNA]</scope>
    <source>
        <strain evidence="2 3">DSM 29043</strain>
    </source>
</reference>
<evidence type="ECO:0000259" key="1">
    <source>
        <dbReference type="Pfam" id="PF07475"/>
    </source>
</evidence>
<dbReference type="GO" id="GO:0000155">
    <property type="term" value="F:phosphorelay sensor kinase activity"/>
    <property type="evidence" value="ECO:0007669"/>
    <property type="project" value="InterPro"/>
</dbReference>
<comment type="caution">
    <text evidence="2">The sequence shown here is derived from an EMBL/GenBank/DDBJ whole genome shotgun (WGS) entry which is preliminary data.</text>
</comment>
<name>A0A7Y9XWK8_9SPHN</name>
<dbReference type="InterPro" id="IPR027417">
    <property type="entry name" value="P-loop_NTPase"/>
</dbReference>
<dbReference type="CDD" id="cd01918">
    <property type="entry name" value="HprK_C"/>
    <property type="match status" value="1"/>
</dbReference>
<feature type="domain" description="HPr kinase/phosphorylase C-terminal" evidence="1">
    <location>
        <begin position="10"/>
        <end position="78"/>
    </location>
</feature>
<sequence length="141" mass="14498">MTLVHPAGCIAIGARAILVEGAPGAGKSELALAMIDRGALLVGDDGVSLERKGDRIYASPPPNTRGLIEVRNLGVIELPTGSEVPVALVLRLAPDAPRFVEEAGTETILGVELPALALSPHDAIGAIKAEMALDRFGLSFG</sequence>
<dbReference type="GO" id="GO:0006109">
    <property type="term" value="P:regulation of carbohydrate metabolic process"/>
    <property type="evidence" value="ECO:0007669"/>
    <property type="project" value="InterPro"/>
</dbReference>
<keyword evidence="3" id="KW-1185">Reference proteome</keyword>
<accession>A0A7Y9XWK8</accession>
<dbReference type="SUPFAM" id="SSF53795">
    <property type="entry name" value="PEP carboxykinase-like"/>
    <property type="match status" value="1"/>
</dbReference>
<dbReference type="Gene3D" id="3.40.50.300">
    <property type="entry name" value="P-loop containing nucleotide triphosphate hydrolases"/>
    <property type="match status" value="1"/>
</dbReference>
<organism evidence="2 3">
    <name type="scientific">Novosphingobium marinum</name>
    <dbReference type="NCBI Taxonomy" id="1514948"/>
    <lineage>
        <taxon>Bacteria</taxon>
        <taxon>Pseudomonadati</taxon>
        <taxon>Pseudomonadota</taxon>
        <taxon>Alphaproteobacteria</taxon>
        <taxon>Sphingomonadales</taxon>
        <taxon>Sphingomonadaceae</taxon>
        <taxon>Novosphingobium</taxon>
    </lineage>
</organism>